<sequence length="36" mass="4152">MVEPKDFAFAQSTSATVTRALQKVRLFWRFYGVDNA</sequence>
<dbReference type="AlphaFoldDB" id="A0AAV1UK62"/>
<organism evidence="1 2">
    <name type="scientific">Peronospora matthiolae</name>
    <dbReference type="NCBI Taxonomy" id="2874970"/>
    <lineage>
        <taxon>Eukaryota</taxon>
        <taxon>Sar</taxon>
        <taxon>Stramenopiles</taxon>
        <taxon>Oomycota</taxon>
        <taxon>Peronosporomycetes</taxon>
        <taxon>Peronosporales</taxon>
        <taxon>Peronosporaceae</taxon>
        <taxon>Peronospora</taxon>
    </lineage>
</organism>
<dbReference type="EMBL" id="CAKLBY020000217">
    <property type="protein sequence ID" value="CAK7934790.1"/>
    <property type="molecule type" value="Genomic_DNA"/>
</dbReference>
<comment type="caution">
    <text evidence="1">The sequence shown here is derived from an EMBL/GenBank/DDBJ whole genome shotgun (WGS) entry which is preliminary data.</text>
</comment>
<gene>
    <name evidence="1" type="ORF">PM001_LOCUS19940</name>
</gene>
<dbReference type="Proteomes" id="UP001162060">
    <property type="component" value="Unassembled WGS sequence"/>
</dbReference>
<name>A0AAV1UK62_9STRA</name>
<evidence type="ECO:0000313" key="1">
    <source>
        <dbReference type="EMBL" id="CAK7934790.1"/>
    </source>
</evidence>
<protein>
    <submittedName>
        <fullName evidence="1">Uncharacterized protein</fullName>
    </submittedName>
</protein>
<reference evidence="1" key="1">
    <citation type="submission" date="2024-01" db="EMBL/GenBank/DDBJ databases">
        <authorList>
            <person name="Webb A."/>
        </authorList>
    </citation>
    <scope>NUCLEOTIDE SEQUENCE</scope>
    <source>
        <strain evidence="1">Pm1</strain>
    </source>
</reference>
<evidence type="ECO:0000313" key="2">
    <source>
        <dbReference type="Proteomes" id="UP001162060"/>
    </source>
</evidence>
<accession>A0AAV1UK62</accession>
<proteinExistence type="predicted"/>